<keyword evidence="1" id="KW-0812">Transmembrane</keyword>
<gene>
    <name evidence="2" type="ORF">DFR30_0960</name>
</gene>
<keyword evidence="3" id="KW-1185">Reference proteome</keyword>
<reference evidence="2 3" key="1">
    <citation type="submission" date="2019-03" db="EMBL/GenBank/DDBJ databases">
        <title>Genomic Encyclopedia of Type Strains, Phase IV (KMG-IV): sequencing the most valuable type-strain genomes for metagenomic binning, comparative biology and taxonomic classification.</title>
        <authorList>
            <person name="Goeker M."/>
        </authorList>
    </citation>
    <scope>NUCLEOTIDE SEQUENCE [LARGE SCALE GENOMIC DNA]</scope>
    <source>
        <strain evidence="2 3">DSM 19610</strain>
    </source>
</reference>
<dbReference type="EMBL" id="SMFX01000001">
    <property type="protein sequence ID" value="TCK17718.1"/>
    <property type="molecule type" value="Genomic_DNA"/>
</dbReference>
<evidence type="ECO:0000313" key="3">
    <source>
        <dbReference type="Proteomes" id="UP000295707"/>
    </source>
</evidence>
<dbReference type="Proteomes" id="UP000295707">
    <property type="component" value="Unassembled WGS sequence"/>
</dbReference>
<organism evidence="2 3">
    <name type="scientific">Thiogranum longum</name>
    <dbReference type="NCBI Taxonomy" id="1537524"/>
    <lineage>
        <taxon>Bacteria</taxon>
        <taxon>Pseudomonadati</taxon>
        <taxon>Pseudomonadota</taxon>
        <taxon>Gammaproteobacteria</taxon>
        <taxon>Chromatiales</taxon>
        <taxon>Ectothiorhodospiraceae</taxon>
        <taxon>Thiogranum</taxon>
    </lineage>
</organism>
<dbReference type="RefSeq" id="WP_165869093.1">
    <property type="nucleotide sequence ID" value="NZ_SMFX01000001.1"/>
</dbReference>
<keyword evidence="1" id="KW-0472">Membrane</keyword>
<comment type="caution">
    <text evidence="2">The sequence shown here is derived from an EMBL/GenBank/DDBJ whole genome shotgun (WGS) entry which is preliminary data.</text>
</comment>
<protein>
    <submittedName>
        <fullName evidence="2">Uncharacterized protein</fullName>
    </submittedName>
</protein>
<evidence type="ECO:0000256" key="1">
    <source>
        <dbReference type="SAM" id="Phobius"/>
    </source>
</evidence>
<name>A0A4R1H8Y4_9GAMM</name>
<proteinExistence type="predicted"/>
<dbReference type="AlphaFoldDB" id="A0A4R1H8Y4"/>
<evidence type="ECO:0000313" key="2">
    <source>
        <dbReference type="EMBL" id="TCK17718.1"/>
    </source>
</evidence>
<sequence length="63" mass="6699">MISQRSNQRGFAMAAMFIAVLAAGLVSLNVKTKDGITVANAIGIDFGKQTEFSTFEADSIESQ</sequence>
<feature type="transmembrane region" description="Helical" evidence="1">
    <location>
        <begin position="12"/>
        <end position="30"/>
    </location>
</feature>
<keyword evidence="1" id="KW-1133">Transmembrane helix</keyword>
<accession>A0A4R1H8Y4</accession>